<evidence type="ECO:0000313" key="3">
    <source>
        <dbReference type="Proteomes" id="UP000015961"/>
    </source>
</evidence>
<dbReference type="EMBL" id="ASWO01000001">
    <property type="protein sequence ID" value="EOT86952.1"/>
    <property type="molecule type" value="Genomic_DNA"/>
</dbReference>
<comment type="caution">
    <text evidence="2">The sequence shown here is derived from an EMBL/GenBank/DDBJ whole genome shotgun (WGS) entry which is preliminary data.</text>
</comment>
<dbReference type="STRING" id="1140003.OMY_00007"/>
<dbReference type="PATRIC" id="fig|1140003.3.peg.5"/>
<reference evidence="2 3" key="1">
    <citation type="submission" date="2013-03" db="EMBL/GenBank/DDBJ databases">
        <title>The Genome Sequence of Enterococcus sulfureus ATCC_49903 (PacBio/Illumina hybrid assembly).</title>
        <authorList>
            <consortium name="The Broad Institute Genomics Platform"/>
            <consortium name="The Broad Institute Genome Sequencing Center for Infectious Disease"/>
            <person name="Earl A."/>
            <person name="Russ C."/>
            <person name="Gilmore M."/>
            <person name="Surin D."/>
            <person name="Walker B."/>
            <person name="Young S."/>
            <person name="Zeng Q."/>
            <person name="Gargeya S."/>
            <person name="Fitzgerald M."/>
            <person name="Haas B."/>
            <person name="Abouelleil A."/>
            <person name="Allen A.W."/>
            <person name="Alvarado L."/>
            <person name="Arachchi H.M."/>
            <person name="Berlin A.M."/>
            <person name="Chapman S.B."/>
            <person name="Gainer-Dewar J."/>
            <person name="Goldberg J."/>
            <person name="Griggs A."/>
            <person name="Gujja S."/>
            <person name="Hansen M."/>
            <person name="Howarth C."/>
            <person name="Imamovic A."/>
            <person name="Ireland A."/>
            <person name="Larimer J."/>
            <person name="McCowan C."/>
            <person name="Murphy C."/>
            <person name="Pearson M."/>
            <person name="Poon T.W."/>
            <person name="Priest M."/>
            <person name="Roberts A."/>
            <person name="Saif S."/>
            <person name="Shea T."/>
            <person name="Sisk P."/>
            <person name="Sykes S."/>
            <person name="Wortman J."/>
            <person name="Nusbaum C."/>
            <person name="Birren B."/>
        </authorList>
    </citation>
    <scope>NUCLEOTIDE SEQUENCE [LARGE SCALE GENOMIC DNA]</scope>
    <source>
        <strain evidence="2 3">ATCC 49903</strain>
    </source>
</reference>
<dbReference type="Proteomes" id="UP000015961">
    <property type="component" value="Unassembled WGS sequence"/>
</dbReference>
<dbReference type="InterPro" id="IPR003772">
    <property type="entry name" value="YceD"/>
</dbReference>
<evidence type="ECO:0000256" key="1">
    <source>
        <dbReference type="SAM" id="MobiDB-lite"/>
    </source>
</evidence>
<dbReference type="eggNOG" id="COG1399">
    <property type="taxonomic scope" value="Bacteria"/>
</dbReference>
<evidence type="ECO:0008006" key="4">
    <source>
        <dbReference type="Google" id="ProtNLM"/>
    </source>
</evidence>
<feature type="compositionally biased region" description="Basic and acidic residues" evidence="1">
    <location>
        <begin position="164"/>
        <end position="184"/>
    </location>
</feature>
<dbReference type="Pfam" id="PF02620">
    <property type="entry name" value="YceD"/>
    <property type="match status" value="1"/>
</dbReference>
<name>S0LD94_9ENTE</name>
<accession>S0LD94</accession>
<dbReference type="AlphaFoldDB" id="S0LD94"/>
<evidence type="ECO:0000313" key="2">
    <source>
        <dbReference type="EMBL" id="EOT86952.1"/>
    </source>
</evidence>
<sequence length="184" mass="21281">MKWSLQELSKYRGTPLEFDETLDVAELLRQKDSMIQNADPVRVVGFIAPSEDSYILHYKLETVLDIPSTRSLELVRYPLSFSVDELFMTPEQFQKRSDEVEAHDVLLIETQTIDLDESVADNIVLSIPLQILTEEEQEGKELPSGQGWTVLSQEQYQEEMEQEQETKVDPRLAKLSDLFKEDNE</sequence>
<dbReference type="RefSeq" id="WP_016184500.1">
    <property type="nucleotide sequence ID" value="NZ_ASWO01000001.1"/>
</dbReference>
<gene>
    <name evidence="2" type="ORF">I573_00006</name>
</gene>
<organism evidence="2 3">
    <name type="scientific">Enterococcus sulfureus ATCC 49903</name>
    <dbReference type="NCBI Taxonomy" id="1140003"/>
    <lineage>
        <taxon>Bacteria</taxon>
        <taxon>Bacillati</taxon>
        <taxon>Bacillota</taxon>
        <taxon>Bacilli</taxon>
        <taxon>Lactobacillales</taxon>
        <taxon>Enterococcaceae</taxon>
        <taxon>Enterococcus</taxon>
    </lineage>
</organism>
<protein>
    <recommendedName>
        <fullName evidence="4">Nucleic acid-binding protein</fullName>
    </recommendedName>
</protein>
<dbReference type="OrthoDB" id="9790372at2"/>
<feature type="region of interest" description="Disordered" evidence="1">
    <location>
        <begin position="155"/>
        <end position="184"/>
    </location>
</feature>
<proteinExistence type="predicted"/>
<keyword evidence="3" id="KW-1185">Reference proteome</keyword>